<reference evidence="2" key="1">
    <citation type="journal article" date="2022" name="Plant J.">
        <title>Strategies of tolerance reflected in two North American maple genomes.</title>
        <authorList>
            <person name="McEvoy S.L."/>
            <person name="Sezen U.U."/>
            <person name="Trouern-Trend A."/>
            <person name="McMahon S.M."/>
            <person name="Schaberg P.G."/>
            <person name="Yang J."/>
            <person name="Wegrzyn J.L."/>
            <person name="Swenson N.G."/>
        </authorList>
    </citation>
    <scope>NUCLEOTIDE SEQUENCE</scope>
    <source>
        <strain evidence="2">NS2018</strain>
    </source>
</reference>
<reference evidence="2" key="2">
    <citation type="submission" date="2023-06" db="EMBL/GenBank/DDBJ databases">
        <authorList>
            <person name="Swenson N.G."/>
            <person name="Wegrzyn J.L."/>
            <person name="Mcevoy S.L."/>
        </authorList>
    </citation>
    <scope>NUCLEOTIDE SEQUENCE</scope>
    <source>
        <strain evidence="2">NS2018</strain>
        <tissue evidence="2">Leaf</tissue>
    </source>
</reference>
<name>A0AA39RVA5_ACESA</name>
<evidence type="ECO:0000256" key="1">
    <source>
        <dbReference type="SAM" id="MobiDB-lite"/>
    </source>
</evidence>
<dbReference type="EMBL" id="JAUESC010000384">
    <property type="protein sequence ID" value="KAK0580748.1"/>
    <property type="molecule type" value="Genomic_DNA"/>
</dbReference>
<organism evidence="2 3">
    <name type="scientific">Acer saccharum</name>
    <name type="common">Sugar maple</name>
    <dbReference type="NCBI Taxonomy" id="4024"/>
    <lineage>
        <taxon>Eukaryota</taxon>
        <taxon>Viridiplantae</taxon>
        <taxon>Streptophyta</taxon>
        <taxon>Embryophyta</taxon>
        <taxon>Tracheophyta</taxon>
        <taxon>Spermatophyta</taxon>
        <taxon>Magnoliopsida</taxon>
        <taxon>eudicotyledons</taxon>
        <taxon>Gunneridae</taxon>
        <taxon>Pentapetalae</taxon>
        <taxon>rosids</taxon>
        <taxon>malvids</taxon>
        <taxon>Sapindales</taxon>
        <taxon>Sapindaceae</taxon>
        <taxon>Hippocastanoideae</taxon>
        <taxon>Acereae</taxon>
        <taxon>Acer</taxon>
    </lineage>
</organism>
<dbReference type="AlphaFoldDB" id="A0AA39RVA5"/>
<proteinExistence type="predicted"/>
<evidence type="ECO:0000313" key="2">
    <source>
        <dbReference type="EMBL" id="KAK0580748.1"/>
    </source>
</evidence>
<gene>
    <name evidence="2" type="ORF">LWI29_005766</name>
</gene>
<evidence type="ECO:0000313" key="3">
    <source>
        <dbReference type="Proteomes" id="UP001168877"/>
    </source>
</evidence>
<sequence>MELTIKENKFEEVERVADYILNLIIGRYDAETGRRKGSRDGAEAGRRETGGGLGGSEGSGSRRAEKPNENDLKYQKIEEDIAIEILKGVVLTVEFSKKGPKIENAEKIVKELESILKLIGVDRKPKW</sequence>
<feature type="compositionally biased region" description="Basic and acidic residues" evidence="1">
    <location>
        <begin position="33"/>
        <end position="49"/>
    </location>
</feature>
<dbReference type="Proteomes" id="UP001168877">
    <property type="component" value="Unassembled WGS sequence"/>
</dbReference>
<comment type="caution">
    <text evidence="2">The sequence shown here is derived from an EMBL/GenBank/DDBJ whole genome shotgun (WGS) entry which is preliminary data.</text>
</comment>
<feature type="region of interest" description="Disordered" evidence="1">
    <location>
        <begin position="33"/>
        <end position="71"/>
    </location>
</feature>
<feature type="compositionally biased region" description="Basic and acidic residues" evidence="1">
    <location>
        <begin position="60"/>
        <end position="71"/>
    </location>
</feature>
<keyword evidence="3" id="KW-1185">Reference proteome</keyword>
<protein>
    <submittedName>
        <fullName evidence="2">Uncharacterized protein</fullName>
    </submittedName>
</protein>
<accession>A0AA39RVA5</accession>